<dbReference type="Proteomes" id="UP000285710">
    <property type="component" value="Unassembled WGS sequence"/>
</dbReference>
<dbReference type="Proteomes" id="UP000285295">
    <property type="component" value="Unassembled WGS sequence"/>
</dbReference>
<dbReference type="InterPro" id="IPR018919">
    <property type="entry name" value="DUF2484"/>
</dbReference>
<dbReference type="OrthoDB" id="7862849at2"/>
<reference evidence="5 6" key="2">
    <citation type="submission" date="2019-01" db="EMBL/GenBank/DDBJ databases">
        <authorList>
            <person name="Li Y."/>
        </authorList>
    </citation>
    <scope>NUCLEOTIDE SEQUENCE [LARGE SCALE GENOMIC DNA]</scope>
    <source>
        <strain evidence="2 7">2D-5</strain>
        <strain evidence="4 6">D19-10-3-21</strain>
        <strain evidence="3 5">SK2B-1</strain>
    </source>
</reference>
<keyword evidence="1" id="KW-0812">Transmembrane</keyword>
<comment type="caution">
    <text evidence="2">The sequence shown here is derived from an EMBL/GenBank/DDBJ whole genome shotgun (WGS) entry which is preliminary data.</text>
</comment>
<accession>A0A443IVD0</accession>
<evidence type="ECO:0000313" key="3">
    <source>
        <dbReference type="EMBL" id="RWR21724.1"/>
    </source>
</evidence>
<keyword evidence="1" id="KW-0472">Membrane</keyword>
<keyword evidence="7" id="KW-1185">Reference proteome</keyword>
<protein>
    <submittedName>
        <fullName evidence="2">DUF2484 family protein</fullName>
    </submittedName>
</protein>
<dbReference type="Proteomes" id="UP000284476">
    <property type="component" value="Unassembled WGS sequence"/>
</dbReference>
<feature type="transmembrane region" description="Helical" evidence="1">
    <location>
        <begin position="26"/>
        <end position="44"/>
    </location>
</feature>
<sequence>MILSIAFTCLWAACTGLIQVGPYRYHWPVAWGLICIGVPLLGWVTFQNGPVIGLLALLGGVSVLRLPVRSLMQPAQGRG</sequence>
<dbReference type="EMBL" id="SAUW01000009">
    <property type="protein sequence ID" value="RWR12087.1"/>
    <property type="molecule type" value="Genomic_DNA"/>
</dbReference>
<keyword evidence="1" id="KW-1133">Transmembrane helix</keyword>
<evidence type="ECO:0000313" key="4">
    <source>
        <dbReference type="EMBL" id="RWR31670.1"/>
    </source>
</evidence>
<evidence type="ECO:0000313" key="7">
    <source>
        <dbReference type="Proteomes" id="UP000285710"/>
    </source>
</evidence>
<evidence type="ECO:0000313" key="2">
    <source>
        <dbReference type="EMBL" id="RWR12087.1"/>
    </source>
</evidence>
<gene>
    <name evidence="3" type="ORF">D2T30_08320</name>
    <name evidence="4" type="ORF">D2T31_04055</name>
    <name evidence="2" type="ORF">D2T33_10405</name>
</gene>
<reference evidence="5 6" key="1">
    <citation type="submission" date="2019-01" db="EMBL/GenBank/DDBJ databases">
        <title>Sinorhodobacter populi sp. nov. isolated from the symptomatic bark tissue of Populus euramericana canker.</title>
        <authorList>
            <person name="Xu G."/>
        </authorList>
    </citation>
    <scope>NUCLEOTIDE SEQUENCE [LARGE SCALE GENOMIC DNA]</scope>
    <source>
        <strain evidence="2 7">2D-5</strain>
        <strain evidence="4 6">D19-10-3-21</strain>
        <strain evidence="3 5">SK2B-1</strain>
    </source>
</reference>
<organism evidence="2 7">
    <name type="scientific">Paenirhodobacter populi</name>
    <dbReference type="NCBI Taxonomy" id="2306993"/>
    <lineage>
        <taxon>Bacteria</taxon>
        <taxon>Pseudomonadati</taxon>
        <taxon>Pseudomonadota</taxon>
        <taxon>Alphaproteobacteria</taxon>
        <taxon>Rhodobacterales</taxon>
        <taxon>Rhodobacter group</taxon>
        <taxon>Paenirhodobacter</taxon>
    </lineage>
</organism>
<proteinExistence type="predicted"/>
<dbReference type="AlphaFoldDB" id="A0A443IVD0"/>
<name>A0A443IVD0_9RHOB</name>
<dbReference type="Pfam" id="PF10658">
    <property type="entry name" value="DUF2484"/>
    <property type="match status" value="1"/>
</dbReference>
<dbReference type="EMBL" id="SAUZ01000008">
    <property type="protein sequence ID" value="RWR21724.1"/>
    <property type="molecule type" value="Genomic_DNA"/>
</dbReference>
<evidence type="ECO:0000313" key="6">
    <source>
        <dbReference type="Proteomes" id="UP000285295"/>
    </source>
</evidence>
<evidence type="ECO:0000256" key="1">
    <source>
        <dbReference type="SAM" id="Phobius"/>
    </source>
</evidence>
<feature type="transmembrane region" description="Helical" evidence="1">
    <location>
        <begin position="51"/>
        <end position="68"/>
    </location>
</feature>
<accession>A0A443JML5</accession>
<dbReference type="RefSeq" id="WP_128181487.1">
    <property type="nucleotide sequence ID" value="NZ_JBHRSO010000055.1"/>
</dbReference>
<evidence type="ECO:0000313" key="5">
    <source>
        <dbReference type="Proteomes" id="UP000284476"/>
    </source>
</evidence>
<accession>A0A443KFZ1</accession>
<dbReference type="EMBL" id="SAUX01000003">
    <property type="protein sequence ID" value="RWR31670.1"/>
    <property type="molecule type" value="Genomic_DNA"/>
</dbReference>